<proteinExistence type="inferred from homology"/>
<feature type="transmembrane region" description="Helical" evidence="26">
    <location>
        <begin position="205"/>
        <end position="230"/>
    </location>
</feature>
<keyword evidence="6 26" id="KW-0472">Membrane</keyword>
<comment type="catalytic activity">
    <reaction evidence="14">
        <text>L-aspartyl-L-lysine(out) = L-aspartyl-L-lysine(in)</text>
        <dbReference type="Rhea" id="RHEA:79411"/>
        <dbReference type="ChEBI" id="CHEBI:229953"/>
    </reaction>
</comment>
<dbReference type="OrthoDB" id="424834at2759"/>
<evidence type="ECO:0000256" key="14">
    <source>
        <dbReference type="ARBA" id="ARBA00044898"/>
    </source>
</evidence>
<evidence type="ECO:0000256" key="3">
    <source>
        <dbReference type="ARBA" id="ARBA00022448"/>
    </source>
</evidence>
<feature type="transmembrane region" description="Helical" evidence="26">
    <location>
        <begin position="351"/>
        <end position="372"/>
    </location>
</feature>
<feature type="transmembrane region" description="Helical" evidence="26">
    <location>
        <begin position="298"/>
        <end position="319"/>
    </location>
</feature>
<evidence type="ECO:0000256" key="8">
    <source>
        <dbReference type="ARBA" id="ARBA00044876"/>
    </source>
</evidence>
<feature type="transmembrane region" description="Helical" evidence="26">
    <location>
        <begin position="384"/>
        <end position="407"/>
    </location>
</feature>
<evidence type="ECO:0000313" key="29">
    <source>
        <dbReference type="Proteomes" id="UP000887567"/>
    </source>
</evidence>
<dbReference type="GO" id="GO:0005765">
    <property type="term" value="C:lysosomal membrane"/>
    <property type="evidence" value="ECO:0007669"/>
    <property type="project" value="UniProtKB-SubCell"/>
</dbReference>
<comment type="catalytic activity">
    <reaction evidence="10">
        <text>L-alpha-aminoacyl-L-arginine(out) = L-alpha-aminoacyl-L-arginine(in)</text>
        <dbReference type="Rhea" id="RHEA:79367"/>
        <dbReference type="ChEBI" id="CHEBI:229968"/>
    </reaction>
</comment>
<dbReference type="Gene3D" id="1.20.1250.20">
    <property type="entry name" value="MFS general substrate transporter like domains"/>
    <property type="match status" value="2"/>
</dbReference>
<evidence type="ECO:0000256" key="9">
    <source>
        <dbReference type="ARBA" id="ARBA00044878"/>
    </source>
</evidence>
<dbReference type="GO" id="GO:0022857">
    <property type="term" value="F:transmembrane transporter activity"/>
    <property type="evidence" value="ECO:0007669"/>
    <property type="project" value="InterPro"/>
</dbReference>
<evidence type="ECO:0000256" key="11">
    <source>
        <dbReference type="ARBA" id="ARBA00044884"/>
    </source>
</evidence>
<evidence type="ECO:0000256" key="21">
    <source>
        <dbReference type="ARBA" id="ARBA00044985"/>
    </source>
</evidence>
<evidence type="ECO:0000256" key="20">
    <source>
        <dbReference type="ARBA" id="ARBA00044924"/>
    </source>
</evidence>
<keyword evidence="29" id="KW-1185">Reference proteome</keyword>
<sequence>MAPVDSESTPLVKVTDSEPSGCGDSPLCNPRSRLHRYVALIFICFLSFGSYYCYDNPAALEKEIERDLQKKTSEYVLLYSLYSYPNVILCFIGGYLIDRVFGIRLGTMIFSTLVTIGQVVFAFGAFTHKYFVMETGRFIFGLGGENLAVCQNAYSVAWFKGNELNMVFGLQLSFSRIGSTVNMNVNHHIYDFFSRFYAAEYAYKALGLTLFVGVGICLFSWLCGAIIGLLDRRATKILHKEDSTTGEVISLKDVKDFPATLWLIFIICVAYYVAIFPFVGLGLLLFEEKFGFTPNEAGLVNSIVFIISAAASPFLGFVVDKTGKNVFWVLLAIILSLAAHGMVAFTFWNPFVAMSVLGVAYSLLACALWPLVSLVVPEYQLGTAYGFMQSIQNLGLAVITQVAGIIVDKQGYLVLEIFFCAWLCVALIATIFLYLVDASKGGALNLSTAERNQIAAQSKVGVKSLGDEESVRSEDSFPGISPVVPRSAAQLRMRFLSRVGQQYFQIPESHRSHALAYPHVLK</sequence>
<keyword evidence="5 26" id="KW-1133">Transmembrane helix</keyword>
<comment type="catalytic activity">
    <reaction evidence="12">
        <text>L-lysyl-L-alpha-amino acid(out) = L-lysyl-L-alpha-amino acid(in)</text>
        <dbReference type="Rhea" id="RHEA:79387"/>
        <dbReference type="ChEBI" id="CHEBI:229965"/>
    </reaction>
</comment>
<keyword evidence="7" id="KW-0458">Lysosome</keyword>
<evidence type="ECO:0000256" key="13">
    <source>
        <dbReference type="ARBA" id="ARBA00044893"/>
    </source>
</evidence>
<evidence type="ECO:0000256" key="5">
    <source>
        <dbReference type="ARBA" id="ARBA00022989"/>
    </source>
</evidence>
<feature type="transmembrane region" description="Helical" evidence="26">
    <location>
        <begin position="138"/>
        <end position="159"/>
    </location>
</feature>
<protein>
    <recommendedName>
        <fullName evidence="21">Lysosomal dipeptide transporter MFSD1</fullName>
    </recommendedName>
    <alternativeName>
        <fullName evidence="22">Major facilitator superfamily domain-containing protein 1</fullName>
    </alternativeName>
</protein>
<dbReference type="EnsemblMetazoa" id="XM_021043599.2">
    <property type="protein sequence ID" value="XP_020899258.1"/>
    <property type="gene ID" value="LOC110237968"/>
</dbReference>
<comment type="catalytic activity">
    <reaction evidence="15">
        <text>L-arginyl-L-alpha-amino acid(out) = L-arginyl-L-alpha-amino acid(in)</text>
        <dbReference type="Rhea" id="RHEA:79371"/>
        <dbReference type="ChEBI" id="CHEBI:84315"/>
    </reaction>
</comment>
<evidence type="ECO:0000256" key="4">
    <source>
        <dbReference type="ARBA" id="ARBA00022692"/>
    </source>
</evidence>
<evidence type="ECO:0000256" key="23">
    <source>
        <dbReference type="ARBA" id="ARBA00045709"/>
    </source>
</evidence>
<dbReference type="PANTHER" id="PTHR23512">
    <property type="entry name" value="MAJOR FACILITATOR SUPERFAMILY DOMAIN-CONTAINING PROTEIN 1"/>
    <property type="match status" value="1"/>
</dbReference>
<accession>A0A913X6J0</accession>
<feature type="transmembrane region" description="Helical" evidence="26">
    <location>
        <begin position="103"/>
        <end position="126"/>
    </location>
</feature>
<feature type="transmembrane region" description="Helical" evidence="26">
    <location>
        <begin position="326"/>
        <end position="345"/>
    </location>
</feature>
<comment type="catalytic activity">
    <reaction evidence="16">
        <text>L-lysyl-L-lysine(out) = L-lysyl-L-lysine(in)</text>
        <dbReference type="Rhea" id="RHEA:79403"/>
        <dbReference type="ChEBI" id="CHEBI:229956"/>
    </reaction>
</comment>
<comment type="similarity">
    <text evidence="2">Belongs to the major facilitator superfamily.</text>
</comment>
<evidence type="ECO:0000256" key="2">
    <source>
        <dbReference type="ARBA" id="ARBA00008335"/>
    </source>
</evidence>
<dbReference type="SUPFAM" id="SSF103473">
    <property type="entry name" value="MFS general substrate transporter"/>
    <property type="match status" value="1"/>
</dbReference>
<feature type="region of interest" description="Disordered" evidence="25">
    <location>
        <begin position="1"/>
        <end position="22"/>
    </location>
</feature>
<dbReference type="InterPro" id="IPR011701">
    <property type="entry name" value="MFS"/>
</dbReference>
<dbReference type="InterPro" id="IPR052187">
    <property type="entry name" value="MFSD1"/>
</dbReference>
<dbReference type="PROSITE" id="PS50850">
    <property type="entry name" value="MFS"/>
    <property type="match status" value="1"/>
</dbReference>
<evidence type="ECO:0000256" key="16">
    <source>
        <dbReference type="ARBA" id="ARBA00044900"/>
    </source>
</evidence>
<name>A0A913X6J0_EXADI</name>
<comment type="catalytic activity">
    <reaction evidence="20">
        <text>L-lysyl-glycine(out) = L-lysyl-glycine(in)</text>
        <dbReference type="Rhea" id="RHEA:79407"/>
        <dbReference type="ChEBI" id="CHEBI:191202"/>
    </reaction>
</comment>
<feature type="domain" description="Major facilitator superfamily (MFS) profile" evidence="27">
    <location>
        <begin position="36"/>
        <end position="441"/>
    </location>
</feature>
<evidence type="ECO:0000256" key="19">
    <source>
        <dbReference type="ARBA" id="ARBA00044919"/>
    </source>
</evidence>
<comment type="catalytic activity">
    <reaction evidence="18">
        <text>L-histidyl-L-alpha-amino acid(out) = L-histidyl-L-alpha-amino acid(in)</text>
        <dbReference type="Rhea" id="RHEA:79379"/>
        <dbReference type="ChEBI" id="CHEBI:229964"/>
    </reaction>
</comment>
<comment type="catalytic activity">
    <reaction evidence="8">
        <text>L-lysyl-L-alanine(out) = L-lysyl-L-alanine(in)</text>
        <dbReference type="Rhea" id="RHEA:79399"/>
        <dbReference type="ChEBI" id="CHEBI:229954"/>
    </reaction>
</comment>
<feature type="transmembrane region" description="Helical" evidence="26">
    <location>
        <begin position="75"/>
        <end position="97"/>
    </location>
</feature>
<feature type="transmembrane region" description="Helical" evidence="26">
    <location>
        <begin position="261"/>
        <end position="286"/>
    </location>
</feature>
<dbReference type="Proteomes" id="UP000887567">
    <property type="component" value="Unplaced"/>
</dbReference>
<evidence type="ECO:0000256" key="1">
    <source>
        <dbReference type="ARBA" id="ARBA00004155"/>
    </source>
</evidence>
<dbReference type="RefSeq" id="XP_020899258.1">
    <property type="nucleotide sequence ID" value="XM_021043599.2"/>
</dbReference>
<evidence type="ECO:0000256" key="22">
    <source>
        <dbReference type="ARBA" id="ARBA00045018"/>
    </source>
</evidence>
<evidence type="ECO:0000256" key="10">
    <source>
        <dbReference type="ARBA" id="ARBA00044881"/>
    </source>
</evidence>
<comment type="catalytic activity">
    <reaction evidence="9">
        <text>L-histidyl-glycine(out) = L-histidyl-glycine(in)</text>
        <dbReference type="Rhea" id="RHEA:79395"/>
        <dbReference type="ChEBI" id="CHEBI:229957"/>
    </reaction>
</comment>
<evidence type="ECO:0000256" key="17">
    <source>
        <dbReference type="ARBA" id="ARBA00044903"/>
    </source>
</evidence>
<comment type="catalytic activity">
    <reaction evidence="11">
        <text>L-alpha-aminoacyl-L-histidine(out) = L-alpha-aminoacyl-L-histidine(in)</text>
        <dbReference type="Rhea" id="RHEA:79375"/>
        <dbReference type="ChEBI" id="CHEBI:229967"/>
    </reaction>
</comment>
<feature type="transmembrane region" description="Helical" evidence="26">
    <location>
        <begin position="34"/>
        <end position="54"/>
    </location>
</feature>
<evidence type="ECO:0000256" key="24">
    <source>
        <dbReference type="ARBA" id="ARBA00046376"/>
    </source>
</evidence>
<dbReference type="CDD" id="cd17340">
    <property type="entry name" value="MFS_MFSD1"/>
    <property type="match status" value="1"/>
</dbReference>
<comment type="function">
    <text evidence="23">Lysosomal dipeptide uniporter that selectively exports lysine, arginine or histidine-containing dipeptides with a net positive charge from the lysosome lumen into the cytosol. Could play a role in a specific type of protein O-glycosylation indirectly regulating macrophages migration and tissue invasion. Also essential for liver homeostasis.</text>
</comment>
<feature type="transmembrane region" description="Helical" evidence="26">
    <location>
        <begin position="413"/>
        <end position="436"/>
    </location>
</feature>
<comment type="catalytic activity">
    <reaction evidence="19">
        <text>L-alanyl-L-lysine(out) = L-alanyl-L-lysine(in)</text>
        <dbReference type="Rhea" id="RHEA:79415"/>
        <dbReference type="ChEBI" id="CHEBI:192470"/>
    </reaction>
</comment>
<evidence type="ECO:0000256" key="12">
    <source>
        <dbReference type="ARBA" id="ARBA00044891"/>
    </source>
</evidence>
<comment type="catalytic activity">
    <reaction evidence="17">
        <text>L-arginyl-glycine(out) = L-arginyl-glycine(in)</text>
        <dbReference type="Rhea" id="RHEA:79391"/>
        <dbReference type="ChEBI" id="CHEBI:229955"/>
    </reaction>
</comment>
<reference evidence="28" key="1">
    <citation type="submission" date="2022-11" db="UniProtKB">
        <authorList>
            <consortium name="EnsemblMetazoa"/>
        </authorList>
    </citation>
    <scope>IDENTIFICATION</scope>
</reference>
<evidence type="ECO:0000256" key="7">
    <source>
        <dbReference type="ARBA" id="ARBA00023228"/>
    </source>
</evidence>
<comment type="subcellular location">
    <subcellularLocation>
        <location evidence="1">Lysosome membrane</location>
        <topology evidence="1">Multi-pass membrane protein</topology>
    </subcellularLocation>
</comment>
<dbReference type="InterPro" id="IPR036259">
    <property type="entry name" value="MFS_trans_sf"/>
</dbReference>
<evidence type="ECO:0000256" key="18">
    <source>
        <dbReference type="ARBA" id="ARBA00044912"/>
    </source>
</evidence>
<evidence type="ECO:0000256" key="25">
    <source>
        <dbReference type="SAM" id="MobiDB-lite"/>
    </source>
</evidence>
<dbReference type="OMA" id="CVLYYSA"/>
<comment type="catalytic activity">
    <reaction evidence="13">
        <text>L-alpha-aminoacyl-L-lysine(out) = L-alpha-aminoacyl-L-lysine(in)</text>
        <dbReference type="Rhea" id="RHEA:79383"/>
        <dbReference type="ChEBI" id="CHEBI:229966"/>
    </reaction>
</comment>
<dbReference type="Pfam" id="PF07690">
    <property type="entry name" value="MFS_1"/>
    <property type="match status" value="1"/>
</dbReference>
<keyword evidence="3" id="KW-0813">Transport</keyword>
<dbReference type="AlphaFoldDB" id="A0A913X6J0"/>
<evidence type="ECO:0000256" key="26">
    <source>
        <dbReference type="SAM" id="Phobius"/>
    </source>
</evidence>
<comment type="subunit">
    <text evidence="24">Homodimer. Interacts with lysosomal protein GLMP (via lumenal domain); the interaction starts while both proteins are still in the endoplasmic reticulum and is required for stabilization of MFSD1 in lysosomes but has no direct effect on its targeting to lysosomes or transporter activity.</text>
</comment>
<evidence type="ECO:0000256" key="15">
    <source>
        <dbReference type="ARBA" id="ARBA00044899"/>
    </source>
</evidence>
<evidence type="ECO:0000313" key="28">
    <source>
        <dbReference type="EnsemblMetazoa" id="XP_020899258.1"/>
    </source>
</evidence>
<organism evidence="28 29">
    <name type="scientific">Exaiptasia diaphana</name>
    <name type="common">Tropical sea anemone</name>
    <name type="synonym">Aiptasia pulchella</name>
    <dbReference type="NCBI Taxonomy" id="2652724"/>
    <lineage>
        <taxon>Eukaryota</taxon>
        <taxon>Metazoa</taxon>
        <taxon>Cnidaria</taxon>
        <taxon>Anthozoa</taxon>
        <taxon>Hexacorallia</taxon>
        <taxon>Actiniaria</taxon>
        <taxon>Aiptasiidae</taxon>
        <taxon>Exaiptasia</taxon>
    </lineage>
</organism>
<dbReference type="InterPro" id="IPR020846">
    <property type="entry name" value="MFS_dom"/>
</dbReference>
<dbReference type="GeneID" id="110237968"/>
<evidence type="ECO:0000259" key="27">
    <source>
        <dbReference type="PROSITE" id="PS50850"/>
    </source>
</evidence>
<dbReference type="KEGG" id="epa:110237968"/>
<evidence type="ECO:0000256" key="6">
    <source>
        <dbReference type="ARBA" id="ARBA00023136"/>
    </source>
</evidence>
<keyword evidence="4 26" id="KW-0812">Transmembrane</keyword>
<dbReference type="PANTHER" id="PTHR23512:SF3">
    <property type="entry name" value="MAJOR FACILITATOR SUPERFAMILY DOMAIN-CONTAINING PROTEIN 1"/>
    <property type="match status" value="1"/>
</dbReference>